<evidence type="ECO:0000313" key="4">
    <source>
        <dbReference type="Proteomes" id="UP000242917"/>
    </source>
</evidence>
<evidence type="ECO:0000259" key="2">
    <source>
        <dbReference type="Pfam" id="PF00884"/>
    </source>
</evidence>
<dbReference type="PANTHER" id="PTHR43751">
    <property type="entry name" value="SULFATASE"/>
    <property type="match status" value="1"/>
</dbReference>
<dbReference type="PANTHER" id="PTHR43751:SF3">
    <property type="entry name" value="SULFATASE N-TERMINAL DOMAIN-CONTAINING PROTEIN"/>
    <property type="match status" value="1"/>
</dbReference>
<dbReference type="OrthoDB" id="3164at2157"/>
<reference evidence="3 4" key="1">
    <citation type="submission" date="2017-01" db="EMBL/GenBank/DDBJ databases">
        <title>A Red Light-Sensitive Sensory Rhodopsin I From Haloarcula taiwanensis, A New Haloarchaeon Isolated From Taiwan.</title>
        <authorList>
            <person name="Yang C.-S."/>
            <person name="Han Y.-A."/>
            <person name="Chen P.-C."/>
            <person name="Ng W.V."/>
            <person name="Chen T.-W."/>
        </authorList>
    </citation>
    <scope>NUCLEOTIDE SEQUENCE [LARGE SCALE GENOMIC DNA]</scope>
    <source>
        <strain evidence="3 4">Taiwanensis</strain>
    </source>
</reference>
<name>A0A2H5A354_9EURY</name>
<dbReference type="Pfam" id="PF00884">
    <property type="entry name" value="Sulfatase"/>
    <property type="match status" value="1"/>
</dbReference>
<dbReference type="InterPro" id="IPR052701">
    <property type="entry name" value="GAG_Ulvan_Degrading_Sulfatases"/>
</dbReference>
<dbReference type="Gene3D" id="3.40.720.10">
    <property type="entry name" value="Alkaline Phosphatase, subunit A"/>
    <property type="match status" value="1"/>
</dbReference>
<dbReference type="KEGG" id="hta:BVU17_16095"/>
<dbReference type="SUPFAM" id="SSF53649">
    <property type="entry name" value="Alkaline phosphatase-like"/>
    <property type="match status" value="1"/>
</dbReference>
<dbReference type="AlphaFoldDB" id="A0A2H5A354"/>
<accession>A0A2H5A354</accession>
<dbReference type="EMBL" id="CP019155">
    <property type="protein sequence ID" value="AUG49100.1"/>
    <property type="molecule type" value="Genomic_DNA"/>
</dbReference>
<sequence length="471" mass="52038">MSASTAPPNIIWITLDSIRYDRTTLDGHTRATTPNMERIANQPDGVSFSSCIAAANWSLPSAASILTGTFPEHHRTGYGTNKLPEGVSTVAERLREVGYQTVGVSANHYFSESTGLSRGFETFKHINPSDLFREVSPLTLLRFLGNVRSHSGGLSTEKTKHRPDFFVNEVVKKQVSSRAGTDDPFFISAHYHGAHLPYYPPPAWQDQFASDLIESPRAASERAFEHTADLHRGIANVSEFGDADWSALNVMYDTLVAYSDSLIGELFDHLKALDFENTVFVVTADHGDLLGECGLLGHKFVLHDGLVHVPAVVHGLDSVAGKQDELVQHVDIVRTLVECAGGDTTGFDGIDLRNERRTAALSQRAADIQGPLSAIQEHDPSFDTEYFHDAALSSLRTHEFKYQQSSEGDVLFELPDEQSDVSMSYPDRRDELKADLQRRLSEIDSQKVDGEAAEFSDDIRDQLSDLGYLVE</sequence>
<evidence type="ECO:0000313" key="3">
    <source>
        <dbReference type="EMBL" id="AUG49100.1"/>
    </source>
</evidence>
<protein>
    <recommendedName>
        <fullName evidence="2">Sulfatase N-terminal domain-containing protein</fullName>
    </recommendedName>
</protein>
<organism evidence="3 4">
    <name type="scientific">Haloarcula taiwanensis</name>
    <dbReference type="NCBI Taxonomy" id="1932004"/>
    <lineage>
        <taxon>Archaea</taxon>
        <taxon>Methanobacteriati</taxon>
        <taxon>Methanobacteriota</taxon>
        <taxon>Stenosarchaea group</taxon>
        <taxon>Halobacteria</taxon>
        <taxon>Halobacteriales</taxon>
        <taxon>Haloarculaceae</taxon>
        <taxon>Haloarcula</taxon>
    </lineage>
</organism>
<proteinExistence type="predicted"/>
<comment type="PTM">
    <text evidence="1">The conversion to 3-oxoalanine (also known as C-formylglycine, FGly), of a serine or cysteine residue in prokaryotes and of a cysteine residue in eukaryotes, is critical for catalytic activity.</text>
</comment>
<gene>
    <name evidence="3" type="ORF">BVU17_16095</name>
</gene>
<dbReference type="Proteomes" id="UP000242917">
    <property type="component" value="Chromosome II"/>
</dbReference>
<dbReference type="InterPro" id="IPR017850">
    <property type="entry name" value="Alkaline_phosphatase_core_sf"/>
</dbReference>
<keyword evidence="4" id="KW-1185">Reference proteome</keyword>
<evidence type="ECO:0000256" key="1">
    <source>
        <dbReference type="PIRSR" id="PIRSR600917-52"/>
    </source>
</evidence>
<dbReference type="InterPro" id="IPR000917">
    <property type="entry name" value="Sulfatase_N"/>
</dbReference>
<feature type="domain" description="Sulfatase N-terminal" evidence="2">
    <location>
        <begin position="8"/>
        <end position="341"/>
    </location>
</feature>
<dbReference type="CDD" id="cd16148">
    <property type="entry name" value="sulfatase_like"/>
    <property type="match status" value="1"/>
</dbReference>
<feature type="modified residue" description="3-oxoalanine (Ser)" evidence="1">
    <location>
        <position position="58"/>
    </location>
</feature>